<dbReference type="GO" id="GO:0031177">
    <property type="term" value="F:phosphopantetheine binding"/>
    <property type="evidence" value="ECO:0007669"/>
    <property type="project" value="TreeGrafter"/>
</dbReference>
<comment type="caution">
    <text evidence="2">The sequence shown here is derived from an EMBL/GenBank/DDBJ whole genome shotgun (WGS) entry which is preliminary data.</text>
</comment>
<proteinExistence type="predicted"/>
<dbReference type="Pfam" id="PF00668">
    <property type="entry name" value="Condensation"/>
    <property type="match status" value="1"/>
</dbReference>
<dbReference type="Gene3D" id="3.30.559.30">
    <property type="entry name" value="Nonribosomal peptide synthetase, condensation domain"/>
    <property type="match status" value="1"/>
</dbReference>
<evidence type="ECO:0000313" key="2">
    <source>
        <dbReference type="EMBL" id="NGO73887.1"/>
    </source>
</evidence>
<feature type="non-terminal residue" evidence="2">
    <location>
        <position position="1"/>
    </location>
</feature>
<evidence type="ECO:0000259" key="1">
    <source>
        <dbReference type="Pfam" id="PF00668"/>
    </source>
</evidence>
<reference evidence="2 3" key="1">
    <citation type="submission" date="2020-02" db="EMBL/GenBank/DDBJ databases">
        <title>Whole-genome analyses of novel actinobacteria.</title>
        <authorList>
            <person name="Sahin N."/>
            <person name="Tatar D."/>
        </authorList>
    </citation>
    <scope>NUCLEOTIDE SEQUENCE [LARGE SCALE GENOMIC DNA]</scope>
    <source>
        <strain evidence="2 3">SB3404</strain>
    </source>
</reference>
<dbReference type="Gene3D" id="3.30.559.10">
    <property type="entry name" value="Chloramphenicol acetyltransferase-like domain"/>
    <property type="match status" value="1"/>
</dbReference>
<dbReference type="PANTHER" id="PTHR45527">
    <property type="entry name" value="NONRIBOSOMAL PEPTIDE SYNTHETASE"/>
    <property type="match status" value="1"/>
</dbReference>
<dbReference type="InterPro" id="IPR023213">
    <property type="entry name" value="CAT-like_dom_sf"/>
</dbReference>
<dbReference type="InterPro" id="IPR001242">
    <property type="entry name" value="Condensation_dom"/>
</dbReference>
<sequence length="435" mass="46410">GREGPVPLSYAQRRMWLMDRLGQDRAAYHVPFATRLRGPLDPEALGRAVTALTVRHQVLRTRYAERDGEPYQEVLTPAPAVRVRVVAEPAPATGTLRAAAARPFDLAEGPLPRVLAVRHGPEDHTVLLTFHHISVDGASLDVLCRELAELYAAECAGRAARLPEPVAQYADYARREQRRAGELEAGLEHWLTRLAGARPVPLPPPEQPRASAQPTAPLTGAGLLHRPLADGTLGALRAVSARHRTTPFTVVLAAAYAALLRTTGHEDLVVGCAADHRDGTRTRELVGLCVNTLPLRVHTEGAADFGELLDLVRDTLLEGIAHRDVPFDLIVERLGGAGRDRRGGTLLNVTADLVPAPPVLRLPGTAGGEPVPVDLGAAKFGLSLCVEETAHGARCLVQYDRAGLDGGAALRLLDAFADALNTAASGEPAAPLRRP</sequence>
<evidence type="ECO:0000313" key="3">
    <source>
        <dbReference type="Proteomes" id="UP000477722"/>
    </source>
</evidence>
<dbReference type="SUPFAM" id="SSF52777">
    <property type="entry name" value="CoA-dependent acyltransferases"/>
    <property type="match status" value="2"/>
</dbReference>
<feature type="non-terminal residue" evidence="2">
    <location>
        <position position="435"/>
    </location>
</feature>
<name>A0A6G4XAL5_9ACTN</name>
<accession>A0A6G4XAL5</accession>
<dbReference type="GO" id="GO:0043041">
    <property type="term" value="P:amino acid activation for nonribosomal peptide biosynthetic process"/>
    <property type="evidence" value="ECO:0007669"/>
    <property type="project" value="TreeGrafter"/>
</dbReference>
<dbReference type="GO" id="GO:0008610">
    <property type="term" value="P:lipid biosynthetic process"/>
    <property type="evidence" value="ECO:0007669"/>
    <property type="project" value="UniProtKB-ARBA"/>
</dbReference>
<dbReference type="GO" id="GO:0009239">
    <property type="term" value="P:enterobactin biosynthetic process"/>
    <property type="evidence" value="ECO:0007669"/>
    <property type="project" value="TreeGrafter"/>
</dbReference>
<dbReference type="AlphaFoldDB" id="A0A6G4XAL5"/>
<dbReference type="PANTHER" id="PTHR45527:SF1">
    <property type="entry name" value="FATTY ACID SYNTHASE"/>
    <property type="match status" value="1"/>
</dbReference>
<dbReference type="GO" id="GO:0009366">
    <property type="term" value="C:enterobactin synthetase complex"/>
    <property type="evidence" value="ECO:0007669"/>
    <property type="project" value="TreeGrafter"/>
</dbReference>
<feature type="domain" description="Condensation" evidence="1">
    <location>
        <begin position="4"/>
        <end position="339"/>
    </location>
</feature>
<dbReference type="GO" id="GO:0005829">
    <property type="term" value="C:cytosol"/>
    <property type="evidence" value="ECO:0007669"/>
    <property type="project" value="TreeGrafter"/>
</dbReference>
<protein>
    <submittedName>
        <fullName evidence="2">Non-ribosomal peptide synthetase/polyketide synthase</fullName>
    </submittedName>
</protein>
<organism evidence="2 3">
    <name type="scientific">Streptomyces boncukensis</name>
    <dbReference type="NCBI Taxonomy" id="2711219"/>
    <lineage>
        <taxon>Bacteria</taxon>
        <taxon>Bacillati</taxon>
        <taxon>Actinomycetota</taxon>
        <taxon>Actinomycetes</taxon>
        <taxon>Kitasatosporales</taxon>
        <taxon>Streptomycetaceae</taxon>
        <taxon>Streptomyces</taxon>
    </lineage>
</organism>
<dbReference type="CDD" id="cd19531">
    <property type="entry name" value="LCL_NRPS-like"/>
    <property type="match status" value="1"/>
</dbReference>
<dbReference type="EMBL" id="JAAKZZ010000965">
    <property type="protein sequence ID" value="NGO73887.1"/>
    <property type="molecule type" value="Genomic_DNA"/>
</dbReference>
<dbReference type="Proteomes" id="UP000477722">
    <property type="component" value="Unassembled WGS sequence"/>
</dbReference>
<keyword evidence="3" id="KW-1185">Reference proteome</keyword>
<gene>
    <name evidence="2" type="ORF">G5C65_37350</name>
</gene>
<dbReference type="GO" id="GO:0047527">
    <property type="term" value="F:2,3-dihydroxybenzoate-serine ligase activity"/>
    <property type="evidence" value="ECO:0007669"/>
    <property type="project" value="TreeGrafter"/>
</dbReference>